<proteinExistence type="predicted"/>
<feature type="domain" description="VanZ-like" evidence="3">
    <location>
        <begin position="49"/>
        <end position="184"/>
    </location>
</feature>
<feature type="transmembrane region" description="Helical" evidence="2">
    <location>
        <begin position="168"/>
        <end position="185"/>
    </location>
</feature>
<feature type="transmembrane region" description="Helical" evidence="2">
    <location>
        <begin position="6"/>
        <end position="30"/>
    </location>
</feature>
<name>A0A9W6HFU1_9MICO</name>
<dbReference type="PANTHER" id="PTHR36834">
    <property type="entry name" value="MEMBRANE PROTEIN-RELATED"/>
    <property type="match status" value="1"/>
</dbReference>
<dbReference type="RefSeq" id="WP_210006196.1">
    <property type="nucleotide sequence ID" value="NZ_BSEO01000002.1"/>
</dbReference>
<keyword evidence="5" id="KW-1185">Reference proteome</keyword>
<dbReference type="InterPro" id="IPR053150">
    <property type="entry name" value="Teicoplanin_resist-assoc"/>
</dbReference>
<evidence type="ECO:0000313" key="4">
    <source>
        <dbReference type="EMBL" id="GLJ79567.1"/>
    </source>
</evidence>
<feature type="transmembrane region" description="Helical" evidence="2">
    <location>
        <begin position="42"/>
        <end position="61"/>
    </location>
</feature>
<feature type="compositionally biased region" description="Basic and acidic residues" evidence="1">
    <location>
        <begin position="342"/>
        <end position="366"/>
    </location>
</feature>
<sequence>MDDSVFLGAIAIGLGALMAVVLFVPFVAIQYRRTGSLTAAQLVLWGAALVYFFAIWTYTLLPLPDPTTLRCAGVNLDPLAFVDDLRAAATRSGGSARAFATDTAVLQLALNVLLFLPLGFFARVLARRGILTALLLGFGISLVVELTQLTGVWGIYPCAYRVFDVDDLLTNTTGAVLGSLIALVVPRRPAATAPDRPRPVTRRRRILGMVCDVLAYTLVGVFVSVAVQAALVFSGNRDLAISTDIAGQFGSYAALAAVTATVLVTGRTIGDLAVRLRYAGGPLPVAVTRLTRFVGGIGGYALLDQLPAGWGLLSAAFVLTAGILAVTTRGGRGLPGILGRQGPRDSREDPPTGRPDITRSGDARRP</sequence>
<protein>
    <recommendedName>
        <fullName evidence="3">VanZ-like domain-containing protein</fullName>
    </recommendedName>
</protein>
<evidence type="ECO:0000256" key="1">
    <source>
        <dbReference type="SAM" id="MobiDB-lite"/>
    </source>
</evidence>
<evidence type="ECO:0000313" key="5">
    <source>
        <dbReference type="Proteomes" id="UP001142317"/>
    </source>
</evidence>
<reference evidence="4" key="2">
    <citation type="submission" date="2023-01" db="EMBL/GenBank/DDBJ databases">
        <authorList>
            <person name="Sun Q."/>
            <person name="Evtushenko L."/>
        </authorList>
    </citation>
    <scope>NUCLEOTIDE SEQUENCE</scope>
    <source>
        <strain evidence="4">VKM Ac-1447</strain>
    </source>
</reference>
<dbReference type="Pfam" id="PF04892">
    <property type="entry name" value="VanZ"/>
    <property type="match status" value="1"/>
</dbReference>
<dbReference type="InterPro" id="IPR006976">
    <property type="entry name" value="VanZ-like"/>
</dbReference>
<dbReference type="PANTHER" id="PTHR36834:SF1">
    <property type="entry name" value="INTEGRAL MEMBRANE PROTEIN"/>
    <property type="match status" value="1"/>
</dbReference>
<dbReference type="AlphaFoldDB" id="A0A9W6HFU1"/>
<keyword evidence="2" id="KW-0472">Membrane</keyword>
<feature type="transmembrane region" description="Helical" evidence="2">
    <location>
        <begin position="104"/>
        <end position="126"/>
    </location>
</feature>
<feature type="transmembrane region" description="Helical" evidence="2">
    <location>
        <begin position="308"/>
        <end position="327"/>
    </location>
</feature>
<accession>A0A9W6HFU1</accession>
<keyword evidence="2" id="KW-1133">Transmembrane helix</keyword>
<organism evidence="4 5">
    <name type="scientific">Microbacterium imperiale</name>
    <dbReference type="NCBI Taxonomy" id="33884"/>
    <lineage>
        <taxon>Bacteria</taxon>
        <taxon>Bacillati</taxon>
        <taxon>Actinomycetota</taxon>
        <taxon>Actinomycetes</taxon>
        <taxon>Micrococcales</taxon>
        <taxon>Microbacteriaceae</taxon>
        <taxon>Microbacterium</taxon>
    </lineage>
</organism>
<comment type="caution">
    <text evidence="4">The sequence shown here is derived from an EMBL/GenBank/DDBJ whole genome shotgun (WGS) entry which is preliminary data.</text>
</comment>
<evidence type="ECO:0000259" key="3">
    <source>
        <dbReference type="Pfam" id="PF04892"/>
    </source>
</evidence>
<gene>
    <name evidence="4" type="ORF">GCM10017586_12490</name>
</gene>
<feature type="transmembrane region" description="Helical" evidence="2">
    <location>
        <begin position="133"/>
        <end position="156"/>
    </location>
</feature>
<keyword evidence="2" id="KW-0812">Transmembrane</keyword>
<dbReference type="EMBL" id="BSEO01000002">
    <property type="protein sequence ID" value="GLJ79567.1"/>
    <property type="molecule type" value="Genomic_DNA"/>
</dbReference>
<feature type="region of interest" description="Disordered" evidence="1">
    <location>
        <begin position="335"/>
        <end position="366"/>
    </location>
</feature>
<reference evidence="4" key="1">
    <citation type="journal article" date="2014" name="Int. J. Syst. Evol. Microbiol.">
        <title>Complete genome sequence of Corynebacterium casei LMG S-19264T (=DSM 44701T), isolated from a smear-ripened cheese.</title>
        <authorList>
            <consortium name="US DOE Joint Genome Institute (JGI-PGF)"/>
            <person name="Walter F."/>
            <person name="Albersmeier A."/>
            <person name="Kalinowski J."/>
            <person name="Ruckert C."/>
        </authorList>
    </citation>
    <scope>NUCLEOTIDE SEQUENCE</scope>
    <source>
        <strain evidence="4">VKM Ac-1447</strain>
    </source>
</reference>
<feature type="transmembrane region" description="Helical" evidence="2">
    <location>
        <begin position="206"/>
        <end position="233"/>
    </location>
</feature>
<dbReference type="Proteomes" id="UP001142317">
    <property type="component" value="Unassembled WGS sequence"/>
</dbReference>
<evidence type="ECO:0000256" key="2">
    <source>
        <dbReference type="SAM" id="Phobius"/>
    </source>
</evidence>
<feature type="transmembrane region" description="Helical" evidence="2">
    <location>
        <begin position="245"/>
        <end position="266"/>
    </location>
</feature>